<organism evidence="2 3">
    <name type="scientific">Streptomyces bauhiniae</name>
    <dbReference type="NCBI Taxonomy" id="2340725"/>
    <lineage>
        <taxon>Bacteria</taxon>
        <taxon>Bacillati</taxon>
        <taxon>Actinomycetota</taxon>
        <taxon>Actinomycetes</taxon>
        <taxon>Kitasatosporales</taxon>
        <taxon>Streptomycetaceae</taxon>
        <taxon>Streptomyces</taxon>
    </lineage>
</organism>
<protein>
    <submittedName>
        <fullName evidence="2">EF-hand domain-containing protein</fullName>
    </submittedName>
</protein>
<accession>A0A4Z1D913</accession>
<dbReference type="SUPFAM" id="SSF47473">
    <property type="entry name" value="EF-hand"/>
    <property type="match status" value="1"/>
</dbReference>
<comment type="caution">
    <text evidence="2">The sequence shown here is derived from an EMBL/GenBank/DDBJ whole genome shotgun (WGS) entry which is preliminary data.</text>
</comment>
<dbReference type="Gene3D" id="1.10.238.10">
    <property type="entry name" value="EF-hand"/>
    <property type="match status" value="1"/>
</dbReference>
<dbReference type="InterPro" id="IPR002048">
    <property type="entry name" value="EF_hand_dom"/>
</dbReference>
<dbReference type="RefSeq" id="WP_135785852.1">
    <property type="nucleotide sequence ID" value="NZ_SRRT01000003.1"/>
</dbReference>
<dbReference type="AlphaFoldDB" id="A0A4Z1D913"/>
<dbReference type="SMART" id="SM00054">
    <property type="entry name" value="EFh"/>
    <property type="match status" value="3"/>
</dbReference>
<dbReference type="Proteomes" id="UP000298159">
    <property type="component" value="Unassembled WGS sequence"/>
</dbReference>
<dbReference type="Pfam" id="PF13499">
    <property type="entry name" value="EF-hand_7"/>
    <property type="match status" value="1"/>
</dbReference>
<dbReference type="GeneID" id="95448575"/>
<dbReference type="PROSITE" id="PS50222">
    <property type="entry name" value="EF_HAND_2"/>
    <property type="match status" value="1"/>
</dbReference>
<dbReference type="CDD" id="cd00051">
    <property type="entry name" value="EFh"/>
    <property type="match status" value="1"/>
</dbReference>
<dbReference type="EMBL" id="SRRT01000003">
    <property type="protein sequence ID" value="TGN78159.1"/>
    <property type="molecule type" value="Genomic_DNA"/>
</dbReference>
<evidence type="ECO:0000313" key="3">
    <source>
        <dbReference type="Proteomes" id="UP000298159"/>
    </source>
</evidence>
<dbReference type="PROSITE" id="PS00018">
    <property type="entry name" value="EF_HAND_1"/>
    <property type="match status" value="2"/>
</dbReference>
<reference evidence="2 3" key="1">
    <citation type="submission" date="2019-04" db="EMBL/GenBank/DDBJ databases">
        <title>Streptomyces sp. nov. Bv016 isolated from bark of Buahinia variegata.</title>
        <authorList>
            <person name="Kanchanasin P."/>
            <person name="Tanasupawat S."/>
            <person name="Yuki M."/>
            <person name="Kudo T."/>
        </authorList>
    </citation>
    <scope>NUCLEOTIDE SEQUENCE [LARGE SCALE GENOMIC DNA]</scope>
    <source>
        <strain evidence="2 3">Bv016</strain>
    </source>
</reference>
<proteinExistence type="predicted"/>
<dbReference type="Pfam" id="PF13202">
    <property type="entry name" value="EF-hand_5"/>
    <property type="match status" value="1"/>
</dbReference>
<feature type="domain" description="EF-hand" evidence="1">
    <location>
        <begin position="134"/>
        <end position="169"/>
    </location>
</feature>
<gene>
    <name evidence="2" type="ORF">E5083_13310</name>
</gene>
<dbReference type="GO" id="GO:0005509">
    <property type="term" value="F:calcium ion binding"/>
    <property type="evidence" value="ECO:0007669"/>
    <property type="project" value="InterPro"/>
</dbReference>
<dbReference type="InterPro" id="IPR011992">
    <property type="entry name" value="EF-hand-dom_pair"/>
</dbReference>
<dbReference type="InterPro" id="IPR018247">
    <property type="entry name" value="EF_Hand_1_Ca_BS"/>
</dbReference>
<keyword evidence="3" id="KW-1185">Reference proteome</keyword>
<evidence type="ECO:0000259" key="1">
    <source>
        <dbReference type="PROSITE" id="PS50222"/>
    </source>
</evidence>
<evidence type="ECO:0000313" key="2">
    <source>
        <dbReference type="EMBL" id="TGN78159.1"/>
    </source>
</evidence>
<sequence>MTTTAQDVISVKLERSFDALDTNADGYLDWSDYQRLGDRYIHAYQLDKDDRRARAIQTFCQIYWLELLRHAGVDGDRLTKEQFVTANRLAVIDTSRLNVTEGGGHAIFDILDVDGDNEINKAEFERFLRDVWGSQAPEAMESFTMLDTDGDGAISRQEFIRAIREHYLSNDPDAPGSLFFGRA</sequence>
<name>A0A4Z1D913_9ACTN</name>